<keyword evidence="1" id="KW-0677">Repeat</keyword>
<gene>
    <name evidence="3" type="primary">slc25a42</name>
    <name evidence="3" type="ORF">SNEC2469_LOCUS31715</name>
</gene>
<evidence type="ECO:0000256" key="2">
    <source>
        <dbReference type="SAM" id="MobiDB-lite"/>
    </source>
</evidence>
<name>A0A813BSK0_9DINO</name>
<protein>
    <submittedName>
        <fullName evidence="3">Slc25a42 protein</fullName>
    </submittedName>
</protein>
<organism evidence="3 4">
    <name type="scientific">Symbiodinium necroappetens</name>
    <dbReference type="NCBI Taxonomy" id="1628268"/>
    <lineage>
        <taxon>Eukaryota</taxon>
        <taxon>Sar</taxon>
        <taxon>Alveolata</taxon>
        <taxon>Dinophyceae</taxon>
        <taxon>Suessiales</taxon>
        <taxon>Symbiodiniaceae</taxon>
        <taxon>Symbiodinium</taxon>
    </lineage>
</organism>
<dbReference type="EMBL" id="CAJNJA010077667">
    <property type="protein sequence ID" value="CAE7920950.1"/>
    <property type="molecule type" value="Genomic_DNA"/>
</dbReference>
<dbReference type="Gene3D" id="1.25.40.10">
    <property type="entry name" value="Tetratricopeptide repeat domain"/>
    <property type="match status" value="1"/>
</dbReference>
<dbReference type="AlphaFoldDB" id="A0A813BSK0"/>
<accession>A0A813BSK0</accession>
<evidence type="ECO:0000313" key="4">
    <source>
        <dbReference type="Proteomes" id="UP000601435"/>
    </source>
</evidence>
<comment type="caution">
    <text evidence="3">The sequence shown here is derived from an EMBL/GenBank/DDBJ whole genome shotgun (WGS) entry which is preliminary data.</text>
</comment>
<proteinExistence type="predicted"/>
<feature type="compositionally biased region" description="Basic and acidic residues" evidence="2">
    <location>
        <begin position="1"/>
        <end position="10"/>
    </location>
</feature>
<dbReference type="OrthoDB" id="449248at2759"/>
<feature type="compositionally biased region" description="Polar residues" evidence="2">
    <location>
        <begin position="20"/>
        <end position="39"/>
    </location>
</feature>
<feature type="region of interest" description="Disordered" evidence="2">
    <location>
        <begin position="1"/>
        <end position="45"/>
    </location>
</feature>
<dbReference type="InterPro" id="IPR011990">
    <property type="entry name" value="TPR-like_helical_dom_sf"/>
</dbReference>
<dbReference type="PANTHER" id="PTHR47447">
    <property type="entry name" value="OS03G0856100 PROTEIN"/>
    <property type="match status" value="1"/>
</dbReference>
<dbReference type="Proteomes" id="UP000601435">
    <property type="component" value="Unassembled WGS sequence"/>
</dbReference>
<keyword evidence="4" id="KW-1185">Reference proteome</keyword>
<reference evidence="3" key="1">
    <citation type="submission" date="2021-02" db="EMBL/GenBank/DDBJ databases">
        <authorList>
            <person name="Dougan E. K."/>
            <person name="Rhodes N."/>
            <person name="Thang M."/>
            <person name="Chan C."/>
        </authorList>
    </citation>
    <scope>NUCLEOTIDE SEQUENCE</scope>
</reference>
<evidence type="ECO:0000256" key="1">
    <source>
        <dbReference type="ARBA" id="ARBA00022737"/>
    </source>
</evidence>
<dbReference type="PANTHER" id="PTHR47447:SF17">
    <property type="entry name" value="OS12G0638900 PROTEIN"/>
    <property type="match status" value="1"/>
</dbReference>
<evidence type="ECO:0000313" key="3">
    <source>
        <dbReference type="EMBL" id="CAE7920950.1"/>
    </source>
</evidence>
<sequence length="422" mass="47427">MLLRPEETYNRKTGHKRSKNPQQYFLTSPTDPKTSSPQRRSPRAAKLRLRLKKCRSSKLLLDLLRAACDAGRVDISIFSAAVQRCGQMRWWRPLQDILQMQHKAQVKLDCVHVSSVLNALATCLRRDGKFEVVPARAQAALKIAHEVIEECKGLVQTESDYNILLTALFKLCSQIASVRSHQWALRIWDWSSATAFEKDSLTWTAFLTLSEQFGDESLVDRYLQEGLSDGASWTRNPVLLGGLLNAAANRRRAARADAIWDNFCSAGLRPNMICYGAYSKAHMLAGSPVRAVEIIDNMEMQKVANMNSNIVVDYGQCLLVVCHSSTSPSNRQKLLDFIARGDKIMTKDGRGNTKNEWQKIRGNAGKLLANAKSLQLQDILSEWKARTLSVMKDWENFDANTKYLKIKAPAYSSEDDSLDSGS</sequence>